<evidence type="ECO:0000256" key="1">
    <source>
        <dbReference type="SAM" id="MobiDB-lite"/>
    </source>
</evidence>
<keyword evidence="3" id="KW-1185">Reference proteome</keyword>
<name>A0A4C1SZQ4_EUMVA</name>
<feature type="compositionally biased region" description="Low complexity" evidence="1">
    <location>
        <begin position="35"/>
        <end position="58"/>
    </location>
</feature>
<evidence type="ECO:0000313" key="3">
    <source>
        <dbReference type="Proteomes" id="UP000299102"/>
    </source>
</evidence>
<proteinExistence type="predicted"/>
<sequence length="86" mass="9690">MNECIGKRPQWSTCLNNDVEAVLAESQAIVMTSAQQQQQQQRQQTPQHQQHQQVISHQMLESQSSINGTTSIQTVLQQSVIQFAQA</sequence>
<dbReference type="EMBL" id="BGZK01004225">
    <property type="protein sequence ID" value="GBP07692.1"/>
    <property type="molecule type" value="Genomic_DNA"/>
</dbReference>
<feature type="region of interest" description="Disordered" evidence="1">
    <location>
        <begin position="34"/>
        <end position="60"/>
    </location>
</feature>
<accession>A0A4C1SZQ4</accession>
<protein>
    <submittedName>
        <fullName evidence="2">Uncharacterized protein</fullName>
    </submittedName>
</protein>
<reference evidence="2 3" key="1">
    <citation type="journal article" date="2019" name="Commun. Biol.">
        <title>The bagworm genome reveals a unique fibroin gene that provides high tensile strength.</title>
        <authorList>
            <person name="Kono N."/>
            <person name="Nakamura H."/>
            <person name="Ohtoshi R."/>
            <person name="Tomita M."/>
            <person name="Numata K."/>
            <person name="Arakawa K."/>
        </authorList>
    </citation>
    <scope>NUCLEOTIDE SEQUENCE [LARGE SCALE GENOMIC DNA]</scope>
</reference>
<dbReference type="Proteomes" id="UP000299102">
    <property type="component" value="Unassembled WGS sequence"/>
</dbReference>
<dbReference type="AlphaFoldDB" id="A0A4C1SZQ4"/>
<gene>
    <name evidence="2" type="ORF">EVAR_71613_1</name>
</gene>
<comment type="caution">
    <text evidence="2">The sequence shown here is derived from an EMBL/GenBank/DDBJ whole genome shotgun (WGS) entry which is preliminary data.</text>
</comment>
<evidence type="ECO:0000313" key="2">
    <source>
        <dbReference type="EMBL" id="GBP07692.1"/>
    </source>
</evidence>
<organism evidence="2 3">
    <name type="scientific">Eumeta variegata</name>
    <name type="common">Bagworm moth</name>
    <name type="synonym">Eumeta japonica</name>
    <dbReference type="NCBI Taxonomy" id="151549"/>
    <lineage>
        <taxon>Eukaryota</taxon>
        <taxon>Metazoa</taxon>
        <taxon>Ecdysozoa</taxon>
        <taxon>Arthropoda</taxon>
        <taxon>Hexapoda</taxon>
        <taxon>Insecta</taxon>
        <taxon>Pterygota</taxon>
        <taxon>Neoptera</taxon>
        <taxon>Endopterygota</taxon>
        <taxon>Lepidoptera</taxon>
        <taxon>Glossata</taxon>
        <taxon>Ditrysia</taxon>
        <taxon>Tineoidea</taxon>
        <taxon>Psychidae</taxon>
        <taxon>Oiketicinae</taxon>
        <taxon>Eumeta</taxon>
    </lineage>
</organism>